<feature type="chain" id="PRO_5009579503" evidence="1">
    <location>
        <begin position="39"/>
        <end position="159"/>
    </location>
</feature>
<protein>
    <submittedName>
        <fullName evidence="2">Uncharacterized protein</fullName>
    </submittedName>
</protein>
<organism evidence="2 3">
    <name type="scientific">Hymenobacter coccineus</name>
    <dbReference type="NCBI Taxonomy" id="1908235"/>
    <lineage>
        <taxon>Bacteria</taxon>
        <taxon>Pseudomonadati</taxon>
        <taxon>Bacteroidota</taxon>
        <taxon>Cytophagia</taxon>
        <taxon>Cytophagales</taxon>
        <taxon>Hymenobacteraceae</taxon>
        <taxon>Hymenobacter</taxon>
    </lineage>
</organism>
<keyword evidence="3" id="KW-1185">Reference proteome</keyword>
<dbReference type="Proteomes" id="UP000177506">
    <property type="component" value="Unassembled WGS sequence"/>
</dbReference>
<comment type="caution">
    <text evidence="2">The sequence shown here is derived from an EMBL/GenBank/DDBJ whole genome shotgun (WGS) entry which is preliminary data.</text>
</comment>
<reference evidence="2 3" key="1">
    <citation type="submission" date="2016-08" db="EMBL/GenBank/DDBJ databases">
        <title>Hymenobacter coccineus sp. nov., Hymenobacter lapidarius sp. nov. and Hymenobacter glacialis sp. nov., isolated from Antarctic soil.</title>
        <authorList>
            <person name="Sedlacek I."/>
            <person name="Kralova S."/>
            <person name="Kyrova K."/>
            <person name="Maslanova I."/>
            <person name="Stankova E."/>
            <person name="Vrbovska V."/>
            <person name="Nemec M."/>
            <person name="Bartak M."/>
            <person name="Svec P."/>
            <person name="Busse H.-J."/>
            <person name="Pantucek R."/>
        </authorList>
    </citation>
    <scope>NUCLEOTIDE SEQUENCE [LARGE SCALE GENOMIC DNA]</scope>
    <source>
        <strain evidence="2 3">CCM 8649</strain>
    </source>
</reference>
<name>A0A1G1TGY8_9BACT</name>
<evidence type="ECO:0000313" key="3">
    <source>
        <dbReference type="Proteomes" id="UP000177506"/>
    </source>
</evidence>
<dbReference type="EMBL" id="MDZA01000193">
    <property type="protein sequence ID" value="OGX90136.1"/>
    <property type="molecule type" value="Genomic_DNA"/>
</dbReference>
<evidence type="ECO:0000256" key="1">
    <source>
        <dbReference type="SAM" id="SignalP"/>
    </source>
</evidence>
<accession>A0A1G1TGY8</accession>
<gene>
    <name evidence="2" type="ORF">BEN49_23765</name>
</gene>
<proteinExistence type="predicted"/>
<keyword evidence="1" id="KW-0732">Signal</keyword>
<dbReference type="AlphaFoldDB" id="A0A1G1TGY8"/>
<evidence type="ECO:0000313" key="2">
    <source>
        <dbReference type="EMBL" id="OGX90136.1"/>
    </source>
</evidence>
<feature type="signal peptide" evidence="1">
    <location>
        <begin position="1"/>
        <end position="38"/>
    </location>
</feature>
<sequence length="159" mass="17193">MLQYCVYLYLAIMNTYSLPSRLVLLFMLLALVSACSQAKQEDPKPKEYAVRVRVTGSNMIGGTAIINSTYNYKSAPVENPVIARVYSPTVNETSATVNETIDLGKFGAADRIRVEVAMSGVKSGAVIKAEILVDGVVKKSCFVLGGGLFERCELATDTL</sequence>